<accession>A0A1W6SND6</accession>
<dbReference type="PANTHER" id="PTHR21716">
    <property type="entry name" value="TRANSMEMBRANE PROTEIN"/>
    <property type="match status" value="1"/>
</dbReference>
<evidence type="ECO:0000313" key="8">
    <source>
        <dbReference type="Proteomes" id="UP000012179"/>
    </source>
</evidence>
<feature type="transmembrane region" description="Helical" evidence="6">
    <location>
        <begin position="63"/>
        <end position="85"/>
    </location>
</feature>
<feature type="transmembrane region" description="Helical" evidence="6">
    <location>
        <begin position="308"/>
        <end position="337"/>
    </location>
</feature>
<organism evidence="7 8">
    <name type="scientific">Nitrosospira lacus</name>
    <dbReference type="NCBI Taxonomy" id="1288494"/>
    <lineage>
        <taxon>Bacteria</taxon>
        <taxon>Pseudomonadati</taxon>
        <taxon>Pseudomonadota</taxon>
        <taxon>Betaproteobacteria</taxon>
        <taxon>Nitrosomonadales</taxon>
        <taxon>Nitrosomonadaceae</taxon>
        <taxon>Nitrosospira</taxon>
    </lineage>
</organism>
<protein>
    <submittedName>
        <fullName evidence="7">AI-2E family transporter</fullName>
    </submittedName>
</protein>
<feature type="transmembrane region" description="Helical" evidence="6">
    <location>
        <begin position="12"/>
        <end position="43"/>
    </location>
</feature>
<feature type="transmembrane region" description="Helical" evidence="6">
    <location>
        <begin position="228"/>
        <end position="251"/>
    </location>
</feature>
<keyword evidence="4 6" id="KW-1133">Transmembrane helix</keyword>
<proteinExistence type="inferred from homology"/>
<evidence type="ECO:0000256" key="1">
    <source>
        <dbReference type="ARBA" id="ARBA00004141"/>
    </source>
</evidence>
<evidence type="ECO:0000256" key="6">
    <source>
        <dbReference type="SAM" id="Phobius"/>
    </source>
</evidence>
<evidence type="ECO:0000313" key="7">
    <source>
        <dbReference type="EMBL" id="ARO87339.1"/>
    </source>
</evidence>
<dbReference type="RefSeq" id="WP_004178990.1">
    <property type="nucleotide sequence ID" value="NZ_CP021106.3"/>
</dbReference>
<dbReference type="EMBL" id="CP021106">
    <property type="protein sequence ID" value="ARO87339.1"/>
    <property type="molecule type" value="Genomic_DNA"/>
</dbReference>
<keyword evidence="3 6" id="KW-0812">Transmembrane</keyword>
<evidence type="ECO:0000256" key="3">
    <source>
        <dbReference type="ARBA" id="ARBA00022692"/>
    </source>
</evidence>
<dbReference type="KEGG" id="nlc:EBAPG3_005890"/>
<evidence type="ECO:0000256" key="5">
    <source>
        <dbReference type="ARBA" id="ARBA00023136"/>
    </source>
</evidence>
<dbReference type="GO" id="GO:0016020">
    <property type="term" value="C:membrane"/>
    <property type="evidence" value="ECO:0007669"/>
    <property type="project" value="UniProtKB-SubCell"/>
</dbReference>
<dbReference type="Pfam" id="PF01594">
    <property type="entry name" value="AI-2E_transport"/>
    <property type="match status" value="1"/>
</dbReference>
<keyword evidence="5 6" id="KW-0472">Membrane</keyword>
<sequence>MNSPELQQKTFLLILIVVSLAFGWILLPFFGAVFWGAVLAIIFTPFYRRLLVVMHQRQTLAALTTLLLCLIMVIIPFTLIAASLLREGLAIYQRIQSGELNFGAYFQQIMGALPSWMVKFLDSVGLSNISGIKDMLSNGALQGSQLIATEALNMGQNTFEFIISFGIMLYLLFFLLRDGAILSAKIKQAIPLSTEHKRHLFSKFITVVRATVKGNIAVAALQGTLGGVMFSFLGIQGALLWGFVMAFLSLLPAVGAGLIWGPVAIYFLLTGALWQGITLIAFGVLVIGMVDNVLRPILVGKDTQLPDYVVLISTLGGMVIFGLNGFVIGPVIAALFISGWDLFSSTREAPPKD</sequence>
<dbReference type="AlphaFoldDB" id="A0A1W6SND6"/>
<evidence type="ECO:0000256" key="4">
    <source>
        <dbReference type="ARBA" id="ARBA00022989"/>
    </source>
</evidence>
<keyword evidence="8" id="KW-1185">Reference proteome</keyword>
<comment type="similarity">
    <text evidence="2">Belongs to the autoinducer-2 exporter (AI-2E) (TC 2.A.86) family.</text>
</comment>
<dbReference type="PANTHER" id="PTHR21716:SF4">
    <property type="entry name" value="TRANSMEMBRANE PROTEIN 245"/>
    <property type="match status" value="1"/>
</dbReference>
<dbReference type="OrthoDB" id="106838at2"/>
<dbReference type="InterPro" id="IPR002549">
    <property type="entry name" value="AI-2E-like"/>
</dbReference>
<feature type="transmembrane region" description="Helical" evidence="6">
    <location>
        <begin position="158"/>
        <end position="176"/>
    </location>
</feature>
<reference evidence="7 8" key="1">
    <citation type="journal article" date="2015" name="Int. J. Syst. Evol. Microbiol.">
        <title>Nitrosospira lacus sp. nov., a psychrotolerant, ammonia-oxidizing bacterium from sandy lake sediment.</title>
        <authorList>
            <person name="Urakawa H."/>
            <person name="Garcia J.C."/>
            <person name="Nielsen J.L."/>
            <person name="Le V.Q."/>
            <person name="Kozlowski J.A."/>
            <person name="Stein L.Y."/>
            <person name="Lim C.K."/>
            <person name="Pommerening-Roser A."/>
            <person name="Martens-Habbena W."/>
            <person name="Stahl D.A."/>
            <person name="Klotz M.G."/>
        </authorList>
    </citation>
    <scope>NUCLEOTIDE SEQUENCE [LARGE SCALE GENOMIC DNA]</scope>
    <source>
        <strain evidence="7 8">APG3</strain>
    </source>
</reference>
<comment type="subcellular location">
    <subcellularLocation>
        <location evidence="1">Membrane</location>
        <topology evidence="1">Multi-pass membrane protein</topology>
    </subcellularLocation>
</comment>
<evidence type="ECO:0000256" key="2">
    <source>
        <dbReference type="ARBA" id="ARBA00009773"/>
    </source>
</evidence>
<dbReference type="Proteomes" id="UP000012179">
    <property type="component" value="Chromosome"/>
</dbReference>
<feature type="transmembrane region" description="Helical" evidence="6">
    <location>
        <begin position="263"/>
        <end position="288"/>
    </location>
</feature>
<dbReference type="eggNOG" id="COG0628">
    <property type="taxonomic scope" value="Bacteria"/>
</dbReference>
<name>A0A1W6SND6_9PROT</name>
<gene>
    <name evidence="7" type="ORF">EBAPG3_005890</name>
</gene>